<dbReference type="GO" id="GO:0003677">
    <property type="term" value="F:DNA binding"/>
    <property type="evidence" value="ECO:0007669"/>
    <property type="project" value="UniProtKB-KW"/>
</dbReference>
<name>A0A4V6Z233_SERFO</name>
<proteinExistence type="predicted"/>
<reference evidence="1" key="1">
    <citation type="submission" date="2019-05" db="EMBL/GenBank/DDBJ databases">
        <authorList>
            <consortium name="Pathogen Informatics"/>
        </authorList>
    </citation>
    <scope>NUCLEOTIDE SEQUENCE [LARGE SCALE GENOMIC DNA]</scope>
    <source>
        <strain evidence="1">NCTC12965</strain>
    </source>
</reference>
<gene>
    <name evidence="1" type="ORF">NCTC12965_00392</name>
</gene>
<evidence type="ECO:0000313" key="1">
    <source>
        <dbReference type="EMBL" id="VTR17628.1"/>
    </source>
</evidence>
<keyword evidence="1" id="KW-0238">DNA-binding</keyword>
<dbReference type="AlphaFoldDB" id="A0A4V6Z233"/>
<sequence length="106" mass="11967">MPVCHPDRLTDKNIFGQLKTLPRIHRRQNPEAWLHYAEQSGIALDNPAQGVRYDLHEMAIAAVLMGQGVAMVPRIYVENELNRGSPYGTLAAIRTTEQKILFGKTR</sequence>
<organism evidence="1">
    <name type="scientific">Serratia fonticola</name>
    <dbReference type="NCBI Taxonomy" id="47917"/>
    <lineage>
        <taxon>Bacteria</taxon>
        <taxon>Pseudomonadati</taxon>
        <taxon>Pseudomonadota</taxon>
        <taxon>Gammaproteobacteria</taxon>
        <taxon>Enterobacterales</taxon>
        <taxon>Yersiniaceae</taxon>
        <taxon>Serratia</taxon>
    </lineage>
</organism>
<dbReference type="SUPFAM" id="SSF53850">
    <property type="entry name" value="Periplasmic binding protein-like II"/>
    <property type="match status" value="1"/>
</dbReference>
<dbReference type="Gene3D" id="3.40.190.10">
    <property type="entry name" value="Periplasmic binding protein-like II"/>
    <property type="match status" value="1"/>
</dbReference>
<dbReference type="EMBL" id="CABEEZ010000016">
    <property type="protein sequence ID" value="VTR17628.1"/>
    <property type="molecule type" value="Genomic_DNA"/>
</dbReference>
<accession>A0A4V6Z233</accession>
<protein>
    <submittedName>
        <fullName evidence="1">DNA-binding transcriptional activator GcvA</fullName>
    </submittedName>
</protein>